<dbReference type="InterPro" id="IPR014729">
    <property type="entry name" value="Rossmann-like_a/b/a_fold"/>
</dbReference>
<dbReference type="Pfam" id="PF05746">
    <property type="entry name" value="DALR_1"/>
    <property type="match status" value="1"/>
</dbReference>
<evidence type="ECO:0000256" key="11">
    <source>
        <dbReference type="RuleBase" id="RU363038"/>
    </source>
</evidence>
<keyword evidence="7 11" id="KW-0030">Aminoacyl-tRNA synthetase</keyword>
<evidence type="ECO:0000256" key="9">
    <source>
        <dbReference type="ARBA" id="ARBA00049339"/>
    </source>
</evidence>
<dbReference type="Pfam" id="PF00750">
    <property type="entry name" value="tRNA-synt_1d"/>
    <property type="match status" value="1"/>
</dbReference>
<evidence type="ECO:0000256" key="6">
    <source>
        <dbReference type="ARBA" id="ARBA00022917"/>
    </source>
</evidence>
<dbReference type="GO" id="GO:0006420">
    <property type="term" value="P:arginyl-tRNA aminoacylation"/>
    <property type="evidence" value="ECO:0007669"/>
    <property type="project" value="InterPro"/>
</dbReference>
<keyword evidence="4 11" id="KW-0547">Nucleotide-binding</keyword>
<evidence type="ECO:0000256" key="7">
    <source>
        <dbReference type="ARBA" id="ARBA00023146"/>
    </source>
</evidence>
<dbReference type="Gene3D" id="3.40.50.620">
    <property type="entry name" value="HUPs"/>
    <property type="match status" value="1"/>
</dbReference>
<name>A0A443S8P3_9ACAR</name>
<dbReference type="InterPro" id="IPR001278">
    <property type="entry name" value="Arg-tRNA-ligase"/>
</dbReference>
<evidence type="ECO:0000259" key="12">
    <source>
        <dbReference type="SMART" id="SM00836"/>
    </source>
</evidence>
<dbReference type="FunFam" id="1.10.730.10:FF:000006">
    <property type="entry name" value="Arginyl-tRNA synthetase 2, mitochondrial"/>
    <property type="match status" value="1"/>
</dbReference>
<dbReference type="SUPFAM" id="SSF52374">
    <property type="entry name" value="Nucleotidylyl transferase"/>
    <property type="match status" value="1"/>
</dbReference>
<dbReference type="VEuPathDB" id="VectorBase:LDEU008266"/>
<dbReference type="GO" id="GO:0004814">
    <property type="term" value="F:arginine-tRNA ligase activity"/>
    <property type="evidence" value="ECO:0007669"/>
    <property type="project" value="UniProtKB-EC"/>
</dbReference>
<comment type="caution">
    <text evidence="13">The sequence shown here is derived from an EMBL/GenBank/DDBJ whole genome shotgun (WGS) entry which is preliminary data.</text>
</comment>
<evidence type="ECO:0000256" key="5">
    <source>
        <dbReference type="ARBA" id="ARBA00022840"/>
    </source>
</evidence>
<evidence type="ECO:0000256" key="8">
    <source>
        <dbReference type="ARBA" id="ARBA00039495"/>
    </source>
</evidence>
<keyword evidence="3 11" id="KW-0436">Ligase</keyword>
<dbReference type="PANTHER" id="PTHR11956">
    <property type="entry name" value="ARGINYL-TRNA SYNTHETASE"/>
    <property type="match status" value="1"/>
</dbReference>
<dbReference type="SUPFAM" id="SSF47323">
    <property type="entry name" value="Anticodon-binding domain of a subclass of class I aminoacyl-tRNA synthetases"/>
    <property type="match status" value="1"/>
</dbReference>
<dbReference type="SMART" id="SM00836">
    <property type="entry name" value="DALR_1"/>
    <property type="match status" value="1"/>
</dbReference>
<keyword evidence="6 11" id="KW-0648">Protein biosynthesis</keyword>
<comment type="similarity">
    <text evidence="1 11">Belongs to the class-I aminoacyl-tRNA synthetase family.</text>
</comment>
<protein>
    <recommendedName>
        <fullName evidence="8">Probable arginine--tRNA ligase, mitochondrial</fullName>
        <ecNumber evidence="2">6.1.1.19</ecNumber>
    </recommendedName>
</protein>
<organism evidence="13 14">
    <name type="scientific">Leptotrombidium deliense</name>
    <dbReference type="NCBI Taxonomy" id="299467"/>
    <lineage>
        <taxon>Eukaryota</taxon>
        <taxon>Metazoa</taxon>
        <taxon>Ecdysozoa</taxon>
        <taxon>Arthropoda</taxon>
        <taxon>Chelicerata</taxon>
        <taxon>Arachnida</taxon>
        <taxon>Acari</taxon>
        <taxon>Acariformes</taxon>
        <taxon>Trombidiformes</taxon>
        <taxon>Prostigmata</taxon>
        <taxon>Anystina</taxon>
        <taxon>Parasitengona</taxon>
        <taxon>Trombiculoidea</taxon>
        <taxon>Trombiculidae</taxon>
        <taxon>Leptotrombidium</taxon>
    </lineage>
</organism>
<dbReference type="STRING" id="299467.A0A443S8P3"/>
<dbReference type="GO" id="GO:0005739">
    <property type="term" value="C:mitochondrion"/>
    <property type="evidence" value="ECO:0007669"/>
    <property type="project" value="TreeGrafter"/>
</dbReference>
<accession>A0A443S8P3</accession>
<dbReference type="AlphaFoldDB" id="A0A443S8P3"/>
<reference evidence="13 14" key="1">
    <citation type="journal article" date="2018" name="Gigascience">
        <title>Genomes of trombidid mites reveal novel predicted allergens and laterally-transferred genes associated with secondary metabolism.</title>
        <authorList>
            <person name="Dong X."/>
            <person name="Chaisiri K."/>
            <person name="Xia D."/>
            <person name="Armstrong S.D."/>
            <person name="Fang Y."/>
            <person name="Donnelly M.J."/>
            <person name="Kadowaki T."/>
            <person name="McGarry J.W."/>
            <person name="Darby A.C."/>
            <person name="Makepeace B.L."/>
        </authorList>
    </citation>
    <scope>NUCLEOTIDE SEQUENCE [LARGE SCALE GENOMIC DNA]</scope>
    <source>
        <strain evidence="13">UoL-UT</strain>
    </source>
</reference>
<keyword evidence="14" id="KW-1185">Reference proteome</keyword>
<evidence type="ECO:0000313" key="13">
    <source>
        <dbReference type="EMBL" id="RWS23775.1"/>
    </source>
</evidence>
<dbReference type="Gene3D" id="1.10.730.10">
    <property type="entry name" value="Isoleucyl-tRNA Synthetase, Domain 1"/>
    <property type="match status" value="1"/>
</dbReference>
<dbReference type="Proteomes" id="UP000288716">
    <property type="component" value="Unassembled WGS sequence"/>
</dbReference>
<dbReference type="GO" id="GO:0005524">
    <property type="term" value="F:ATP binding"/>
    <property type="evidence" value="ECO:0007669"/>
    <property type="project" value="UniProtKB-KW"/>
</dbReference>
<proteinExistence type="inferred from homology"/>
<dbReference type="OrthoDB" id="68056at2759"/>
<evidence type="ECO:0000313" key="14">
    <source>
        <dbReference type="Proteomes" id="UP000288716"/>
    </source>
</evidence>
<feature type="domain" description="DALR anticodon binding" evidence="12">
    <location>
        <begin position="290"/>
        <end position="412"/>
    </location>
</feature>
<evidence type="ECO:0000256" key="4">
    <source>
        <dbReference type="ARBA" id="ARBA00022741"/>
    </source>
</evidence>
<dbReference type="EMBL" id="NCKV01005896">
    <property type="protein sequence ID" value="RWS23775.1"/>
    <property type="molecule type" value="Genomic_DNA"/>
</dbReference>
<dbReference type="PANTHER" id="PTHR11956:SF11">
    <property type="entry name" value="ARGININE--TRNA LIGASE, MITOCHONDRIAL-RELATED"/>
    <property type="match status" value="1"/>
</dbReference>
<evidence type="ECO:0000256" key="2">
    <source>
        <dbReference type="ARBA" id="ARBA00012837"/>
    </source>
</evidence>
<dbReference type="InterPro" id="IPR035684">
    <property type="entry name" value="ArgRS_core"/>
</dbReference>
<evidence type="ECO:0000256" key="3">
    <source>
        <dbReference type="ARBA" id="ARBA00022598"/>
    </source>
</evidence>
<comment type="function">
    <text evidence="10">Catalyzes the attachment of arginine to tRNA(Arg) in a two-step reaction: arginine is first activated by ATP to form Arg-AMP and then transferred to the acceptor end of tRNA(Arg).</text>
</comment>
<keyword evidence="5 11" id="KW-0067">ATP-binding</keyword>
<evidence type="ECO:0000256" key="1">
    <source>
        <dbReference type="ARBA" id="ARBA00005594"/>
    </source>
</evidence>
<dbReference type="GO" id="GO:0032543">
    <property type="term" value="P:mitochondrial translation"/>
    <property type="evidence" value="ECO:0007669"/>
    <property type="project" value="TreeGrafter"/>
</dbReference>
<gene>
    <name evidence="13" type="ORF">B4U80_04583</name>
</gene>
<comment type="catalytic activity">
    <reaction evidence="9">
        <text>tRNA(Arg) + L-arginine + ATP = L-arginyl-tRNA(Arg) + AMP + diphosphate</text>
        <dbReference type="Rhea" id="RHEA:20301"/>
        <dbReference type="Rhea" id="RHEA-COMP:9658"/>
        <dbReference type="Rhea" id="RHEA-COMP:9673"/>
        <dbReference type="ChEBI" id="CHEBI:30616"/>
        <dbReference type="ChEBI" id="CHEBI:32682"/>
        <dbReference type="ChEBI" id="CHEBI:33019"/>
        <dbReference type="ChEBI" id="CHEBI:78442"/>
        <dbReference type="ChEBI" id="CHEBI:78513"/>
        <dbReference type="ChEBI" id="CHEBI:456215"/>
        <dbReference type="EC" id="6.1.1.19"/>
    </reaction>
</comment>
<evidence type="ECO:0000256" key="10">
    <source>
        <dbReference type="ARBA" id="ARBA00049595"/>
    </source>
</evidence>
<dbReference type="EC" id="6.1.1.19" evidence="2"/>
<dbReference type="InterPro" id="IPR009080">
    <property type="entry name" value="tRNAsynth_Ia_anticodon-bd"/>
</dbReference>
<dbReference type="InterPro" id="IPR008909">
    <property type="entry name" value="DALR_anticod-bd"/>
</dbReference>
<sequence length="412" mass="47421">MQFGILSVGYDCFGIEGEFIQNPLLHLYHVYVRANEEFQKNENFIKSAKERARILENRSHEKVLLQWQRFREYSVNQYKEVYERLGVKFDYIHGESMYNQAALEIIKKLEELGLTEATSEGAILTKRKVNGEQTIPIVMLSSEGTSLYIARDVAAAIHRKQQFNFDRMFYVVDQEQTAHFVNLKYILRQMGYDWEKDLDHIKFGKVLGFSTRKGNVVFLDDIINEAKDRVLEYMKQTNTTKGSEENYKENAEILGVSSVIVNDLLRKRGTNYQFKWERAISLSGDSGIALQYSHARLHNLEKNSGINDCLSCNINFKAIDDPKAFQLLLCLSQFDECLLMTCSSLEPKEIPINAIKPDLLLQRSHINQAYLALKVNDEPASTAETRLVMFVAARSVLNEGMKLIGLKPLEKF</sequence>